<dbReference type="AlphaFoldDB" id="A0A7X5QPN4"/>
<reference evidence="2 3" key="1">
    <citation type="submission" date="2018-02" db="EMBL/GenBank/DDBJ databases">
        <authorList>
            <person name="Machado R.A."/>
        </authorList>
    </citation>
    <scope>NUCLEOTIDE SEQUENCE [LARGE SCALE GENOMIC DNA]</scope>
    <source>
        <strain evidence="2 3">DSM 23271</strain>
    </source>
</reference>
<feature type="compositionally biased region" description="Basic and acidic residues" evidence="1">
    <location>
        <begin position="29"/>
        <end position="38"/>
    </location>
</feature>
<name>A0A7X5QPN4_9GAMM</name>
<keyword evidence="3" id="KW-1185">Reference proteome</keyword>
<evidence type="ECO:0000256" key="1">
    <source>
        <dbReference type="SAM" id="MobiDB-lite"/>
    </source>
</evidence>
<sequence length="68" mass="7584">MFGAVTTDRQGQSAHETRAPAKTQRKRETKGNTRERMKMAAKPTLFCGQALPKSVTAQYIQCRNKKSG</sequence>
<dbReference type="EMBL" id="PUJV01000028">
    <property type="protein sequence ID" value="NHB98212.1"/>
    <property type="molecule type" value="Genomic_DNA"/>
</dbReference>
<evidence type="ECO:0000313" key="2">
    <source>
        <dbReference type="EMBL" id="NHB98212.1"/>
    </source>
</evidence>
<organism evidence="2 3">
    <name type="scientific">Photorhabdus stackebrandtii</name>
    <dbReference type="NCBI Taxonomy" id="1123042"/>
    <lineage>
        <taxon>Bacteria</taxon>
        <taxon>Pseudomonadati</taxon>
        <taxon>Pseudomonadota</taxon>
        <taxon>Gammaproteobacteria</taxon>
        <taxon>Enterobacterales</taxon>
        <taxon>Morganellaceae</taxon>
        <taxon>Photorhabdus</taxon>
    </lineage>
</organism>
<evidence type="ECO:0000313" key="3">
    <source>
        <dbReference type="Proteomes" id="UP000547931"/>
    </source>
</evidence>
<proteinExistence type="predicted"/>
<dbReference type="Proteomes" id="UP000547931">
    <property type="component" value="Unassembled WGS sequence"/>
</dbReference>
<feature type="region of interest" description="Disordered" evidence="1">
    <location>
        <begin position="1"/>
        <end position="41"/>
    </location>
</feature>
<comment type="caution">
    <text evidence="2">The sequence shown here is derived from an EMBL/GenBank/DDBJ whole genome shotgun (WGS) entry which is preliminary data.</text>
</comment>
<accession>A0A7X5QPN4</accession>
<protein>
    <submittedName>
        <fullName evidence="2">Uncharacterized protein</fullName>
    </submittedName>
</protein>
<gene>
    <name evidence="2" type="ORF">C5470_18335</name>
</gene>